<evidence type="ECO:0000256" key="7">
    <source>
        <dbReference type="PIRNR" id="PIRNR029900"/>
    </source>
</evidence>
<accession>A0A840U0D0</accession>
<comment type="caution">
    <text evidence="14">The sequence shown here is derived from an EMBL/GenBank/DDBJ whole genome shotgun (WGS) entry which is preliminary data.</text>
</comment>
<feature type="signal peptide" evidence="10">
    <location>
        <begin position="1"/>
        <end position="21"/>
    </location>
</feature>
<sequence>MMPKFRLFLLLYTLITAPAWADDGYRLWLKFDLIEDAALRQKYLSQVPTIASTSTHPTVQIAVEELRQGLGTLLGKPVAVKPALGANEKGISFKLNPTESGISEEGFKLQTVGGTLQLIAQTERGLLYAAYELLRRVQTGTSLEKLSVTSSPRIQLRLLNHWDNHVGTIERGYAGMSLWKWYELPERLDPRYTEYARANAAIGINGTVVNNVNASARFLTDEYLQKVKALADVFRPYGIKVYLSVNFASPRILGKLKTADPLDPDVRAWWKQKAADVYTLIPDFGGFLVKANSEGEPGPMDYGRTHVDGANVLAEAVKPHGGIIMWRSFVYEPDPKGDRFKAAYDEFKPLDGKFHDNVIIQVKNGPIDFMPREPFSPLFGAMTQTPVSMEFQLTQEYLGWATHWVYQAPLFEEVLSADTHAKGPGSTVAKVLDGSVYKYPITSMVGVANTGSDRNWTGHPMAQANWYALGRMAWEPTLASEQIADEWVKMSLTRKPQAVATIKNIMLKSREIYVDYTSPLGLHHLMGEGHHFGPEPWLNKARRPDWTAVYYHRADSLGLGFDRTARGSNALSQYAPPVQQQFENPATCPLPYLLWFHHVPWTQKLSTGRTLWNELVHRFYSGAEQVKWMQNEWNKVKKDVDSEIFANVAGRLLTQEKEALWWRDACVLYFQEYARQPLPAPYQKPNRTLEEVKNLVDIYHLR</sequence>
<feature type="active site" description="Proton acceptor" evidence="8">
    <location>
        <position position="396"/>
    </location>
</feature>
<evidence type="ECO:0000256" key="5">
    <source>
        <dbReference type="ARBA" id="ARBA00023295"/>
    </source>
</evidence>
<dbReference type="Pfam" id="PF07477">
    <property type="entry name" value="Glyco_hydro_67C"/>
    <property type="match status" value="1"/>
</dbReference>
<dbReference type="EC" id="3.2.1.131" evidence="9"/>
<evidence type="ECO:0000256" key="1">
    <source>
        <dbReference type="ARBA" id="ARBA00008833"/>
    </source>
</evidence>
<dbReference type="Pfam" id="PF03648">
    <property type="entry name" value="Glyco_hydro_67N"/>
    <property type="match status" value="1"/>
</dbReference>
<evidence type="ECO:0000256" key="6">
    <source>
        <dbReference type="ARBA" id="ARBA00023326"/>
    </source>
</evidence>
<keyword evidence="2 7" id="KW-0858">Xylan degradation</keyword>
<feature type="active site" description="Proton donor" evidence="8">
    <location>
        <position position="294"/>
    </location>
</feature>
<gene>
    <name evidence="14" type="ORF">HNQ92_003998</name>
</gene>
<feature type="domain" description="Glycosyl hydrolase family 67 C-terminal" evidence="12">
    <location>
        <begin position="457"/>
        <end position="680"/>
    </location>
</feature>
<dbReference type="Gene3D" id="3.90.1330.10">
    <property type="entry name" value="Alpha-glucuronidase, C-terminal domain"/>
    <property type="match status" value="1"/>
</dbReference>
<evidence type="ECO:0000256" key="3">
    <source>
        <dbReference type="ARBA" id="ARBA00022801"/>
    </source>
</evidence>
<dbReference type="PIRSF" id="PIRSF029900">
    <property type="entry name" value="Alpha-glucuronds"/>
    <property type="match status" value="1"/>
</dbReference>
<dbReference type="EMBL" id="JACHGF010000007">
    <property type="protein sequence ID" value="MBB5285838.1"/>
    <property type="molecule type" value="Genomic_DNA"/>
</dbReference>
<dbReference type="GO" id="GO:0005576">
    <property type="term" value="C:extracellular region"/>
    <property type="evidence" value="ECO:0007669"/>
    <property type="project" value="InterPro"/>
</dbReference>
<dbReference type="InterPro" id="IPR011100">
    <property type="entry name" value="Glyco_hydro_67_cat"/>
</dbReference>
<evidence type="ECO:0000259" key="12">
    <source>
        <dbReference type="Pfam" id="PF07477"/>
    </source>
</evidence>
<dbReference type="InterPro" id="IPR037054">
    <property type="entry name" value="A-glucoronidase_C_sf"/>
</dbReference>
<evidence type="ECO:0000313" key="14">
    <source>
        <dbReference type="EMBL" id="MBB5285838.1"/>
    </source>
</evidence>
<keyword evidence="5 7" id="KW-0326">Glycosidase</keyword>
<keyword evidence="4 9" id="KW-0119">Carbohydrate metabolism</keyword>
<dbReference type="PANTHER" id="PTHR39207:SF1">
    <property type="entry name" value="ALPHA-GLUCURONIDASE A"/>
    <property type="match status" value="1"/>
</dbReference>
<feature type="domain" description="Glycosyl hydrolase family 67 catalytic" evidence="13">
    <location>
        <begin position="137"/>
        <end position="456"/>
    </location>
</feature>
<dbReference type="SUPFAM" id="SSF55545">
    <property type="entry name" value="beta-N-acetylhexosaminidase-like domain"/>
    <property type="match status" value="1"/>
</dbReference>
<comment type="catalytic activity">
    <reaction evidence="9">
        <text>Hydrolysis of (1-&gt;2)-alpha-D-(4-O-methyl)glucuronosyl links in the main chain of hardwood xylans.</text>
        <dbReference type="EC" id="3.2.1.131"/>
    </reaction>
</comment>
<reference evidence="14 15" key="1">
    <citation type="submission" date="2020-08" db="EMBL/GenBank/DDBJ databases">
        <title>Genomic Encyclopedia of Type Strains, Phase IV (KMG-IV): sequencing the most valuable type-strain genomes for metagenomic binning, comparative biology and taxonomic classification.</title>
        <authorList>
            <person name="Goeker M."/>
        </authorList>
    </citation>
    <scope>NUCLEOTIDE SEQUENCE [LARGE SCALE GENOMIC DNA]</scope>
    <source>
        <strain evidence="14 15">DSM 105074</strain>
    </source>
</reference>
<keyword evidence="15" id="KW-1185">Reference proteome</keyword>
<dbReference type="Pfam" id="PF07488">
    <property type="entry name" value="Glyco_hydro_67M"/>
    <property type="match status" value="1"/>
</dbReference>
<evidence type="ECO:0000259" key="13">
    <source>
        <dbReference type="Pfam" id="PF07488"/>
    </source>
</evidence>
<evidence type="ECO:0000256" key="8">
    <source>
        <dbReference type="PIRSR" id="PIRSR029900-1"/>
    </source>
</evidence>
<organism evidence="14 15">
    <name type="scientific">Rhabdobacter roseus</name>
    <dbReference type="NCBI Taxonomy" id="1655419"/>
    <lineage>
        <taxon>Bacteria</taxon>
        <taxon>Pseudomonadati</taxon>
        <taxon>Bacteroidota</taxon>
        <taxon>Cytophagia</taxon>
        <taxon>Cytophagales</taxon>
        <taxon>Cytophagaceae</taxon>
        <taxon>Rhabdobacter</taxon>
    </lineage>
</organism>
<dbReference type="PANTHER" id="PTHR39207">
    <property type="entry name" value="ALPHA-GLUCURONIDASE A"/>
    <property type="match status" value="1"/>
</dbReference>
<evidence type="ECO:0000256" key="4">
    <source>
        <dbReference type="ARBA" id="ARBA00023277"/>
    </source>
</evidence>
<dbReference type="SUPFAM" id="SSF51445">
    <property type="entry name" value="(Trans)glycosidases"/>
    <property type="match status" value="1"/>
</dbReference>
<evidence type="ECO:0000256" key="2">
    <source>
        <dbReference type="ARBA" id="ARBA00022651"/>
    </source>
</evidence>
<dbReference type="AlphaFoldDB" id="A0A840U0D0"/>
<keyword evidence="3 7" id="KW-0378">Hydrolase</keyword>
<feature type="domain" description="Alpha glucuronidase N-terminal" evidence="11">
    <location>
        <begin position="27"/>
        <end position="133"/>
    </location>
</feature>
<dbReference type="Gene3D" id="3.20.20.80">
    <property type="entry name" value="Glycosidases"/>
    <property type="match status" value="1"/>
</dbReference>
<dbReference type="InterPro" id="IPR011395">
    <property type="entry name" value="Glyco_hydro_67_aGlcAse"/>
</dbReference>
<dbReference type="InterPro" id="IPR029018">
    <property type="entry name" value="Hex-like_dom2"/>
</dbReference>
<dbReference type="InterPro" id="IPR017853">
    <property type="entry name" value="GH"/>
</dbReference>
<dbReference type="InterPro" id="IPR011099">
    <property type="entry name" value="Glyco_hydro_67_C"/>
</dbReference>
<dbReference type="GO" id="GO:0033939">
    <property type="term" value="F:xylan alpha-1,2-glucuronosidase activity"/>
    <property type="evidence" value="ECO:0007669"/>
    <property type="project" value="UniProtKB-EC"/>
</dbReference>
<evidence type="ECO:0000259" key="11">
    <source>
        <dbReference type="Pfam" id="PF03648"/>
    </source>
</evidence>
<evidence type="ECO:0000256" key="9">
    <source>
        <dbReference type="RuleBase" id="RU361198"/>
    </source>
</evidence>
<evidence type="ECO:0000313" key="15">
    <source>
        <dbReference type="Proteomes" id="UP000557307"/>
    </source>
</evidence>
<keyword evidence="10" id="KW-0732">Signal</keyword>
<dbReference type="GO" id="GO:0046559">
    <property type="term" value="F:alpha-glucuronidase activity"/>
    <property type="evidence" value="ECO:0007669"/>
    <property type="project" value="InterPro"/>
</dbReference>
<dbReference type="Proteomes" id="UP000557307">
    <property type="component" value="Unassembled WGS sequence"/>
</dbReference>
<comment type="similarity">
    <text evidence="1 7 9">Belongs to the glycosyl hydrolase 67 family.</text>
</comment>
<dbReference type="Gene3D" id="3.30.379.10">
    <property type="entry name" value="Chitobiase/beta-hexosaminidase domain 2-like"/>
    <property type="match status" value="1"/>
</dbReference>
<dbReference type="GO" id="GO:0045493">
    <property type="term" value="P:xylan catabolic process"/>
    <property type="evidence" value="ECO:0007669"/>
    <property type="project" value="UniProtKB-KW"/>
</dbReference>
<feature type="active site" description="Proton acceptor" evidence="8">
    <location>
        <position position="368"/>
    </location>
</feature>
<name>A0A840U0D0_9BACT</name>
<proteinExistence type="inferred from homology"/>
<dbReference type="InterPro" id="IPR005154">
    <property type="entry name" value="Glyco_hydro_67_aGlcAse_N"/>
</dbReference>
<protein>
    <recommendedName>
        <fullName evidence="9">Xylan alpha-1,2-glucuronidase</fullName>
        <ecNumber evidence="9">3.2.1.131</ecNumber>
    </recommendedName>
</protein>
<evidence type="ECO:0000256" key="10">
    <source>
        <dbReference type="SAM" id="SignalP"/>
    </source>
</evidence>
<keyword evidence="6 9" id="KW-0624">Polysaccharide degradation</keyword>
<feature type="chain" id="PRO_5032900397" description="Xylan alpha-1,2-glucuronidase" evidence="10">
    <location>
        <begin position="22"/>
        <end position="702"/>
    </location>
</feature>
<comment type="subunit">
    <text evidence="9">Homodimer.</text>
</comment>